<protein>
    <submittedName>
        <fullName evidence="2">TM2 domain-containing membrane protein YozV</fullName>
    </submittedName>
</protein>
<proteinExistence type="predicted"/>
<keyword evidence="1" id="KW-0812">Transmembrane</keyword>
<comment type="caution">
    <text evidence="2">The sequence shown here is derived from an EMBL/GenBank/DDBJ whole genome shotgun (WGS) entry which is preliminary data.</text>
</comment>
<accession>A0ABU1IN73</accession>
<keyword evidence="1" id="KW-0472">Membrane</keyword>
<feature type="transmembrane region" description="Helical" evidence="1">
    <location>
        <begin position="54"/>
        <end position="70"/>
    </location>
</feature>
<dbReference type="Proteomes" id="UP001185012">
    <property type="component" value="Unassembled WGS sequence"/>
</dbReference>
<evidence type="ECO:0000313" key="2">
    <source>
        <dbReference type="EMBL" id="MDR6225624.1"/>
    </source>
</evidence>
<feature type="transmembrane region" description="Helical" evidence="1">
    <location>
        <begin position="91"/>
        <end position="114"/>
    </location>
</feature>
<reference evidence="2 3" key="1">
    <citation type="submission" date="2023-07" db="EMBL/GenBank/DDBJ databases">
        <title>Genomic Encyclopedia of Type Strains, Phase IV (KMG-IV): sequencing the most valuable type-strain genomes for metagenomic binning, comparative biology and taxonomic classification.</title>
        <authorList>
            <person name="Goeker M."/>
        </authorList>
    </citation>
    <scope>NUCLEOTIDE SEQUENCE [LARGE SCALE GENOMIC DNA]</scope>
    <source>
        <strain evidence="2 3">DSM 45903</strain>
    </source>
</reference>
<feature type="transmembrane region" description="Helical" evidence="1">
    <location>
        <begin position="6"/>
        <end position="22"/>
    </location>
</feature>
<gene>
    <name evidence="2" type="ORF">JOE21_001622</name>
</gene>
<keyword evidence="1" id="KW-1133">Transmembrane helix</keyword>
<evidence type="ECO:0000256" key="1">
    <source>
        <dbReference type="SAM" id="Phobius"/>
    </source>
</evidence>
<evidence type="ECO:0000313" key="3">
    <source>
        <dbReference type="Proteomes" id="UP001185012"/>
    </source>
</evidence>
<organism evidence="2 3">
    <name type="scientific">Desmospora profundinema</name>
    <dbReference type="NCBI Taxonomy" id="1571184"/>
    <lineage>
        <taxon>Bacteria</taxon>
        <taxon>Bacillati</taxon>
        <taxon>Bacillota</taxon>
        <taxon>Bacilli</taxon>
        <taxon>Bacillales</taxon>
        <taxon>Thermoactinomycetaceae</taxon>
        <taxon>Desmospora</taxon>
    </lineage>
</organism>
<name>A0ABU1IN73_9BACL</name>
<feature type="transmembrane region" description="Helical" evidence="1">
    <location>
        <begin position="29"/>
        <end position="48"/>
    </location>
</feature>
<keyword evidence="3" id="KW-1185">Reference proteome</keyword>
<sequence length="342" mass="38760">MIHVIIATLLSILFSGIGQLYNGQRIKGIILIIVQLILGLISLGNVWLMMLYGVIRLGAVVDALVVSLLMEKGTINREFLKGKRAVAEIGVALVVSYGVQLYSAFTGTMLMIWMPGSSEPPEPLSEVRQEAKIYLKDKYGVEFGTEEPRYTAATSTYRVNAYPKTNPDLTFTVFKVGSKPFDDTYVNSSVSKQSREELQPLIDQFYPDAWIYSCNVGVNNALDDDVVVNGEVMDYAEIRKKYPDKYTQHVDIMLIRDLDDQGKQEELERAFEIIQFFQDQGIHEVTFEVSYYAESLPEKPRKEKTSLGSYYEHLKYNLSVSYEAVAEIETAADLEEHLRKLN</sequence>
<dbReference type="RefSeq" id="WP_309864548.1">
    <property type="nucleotide sequence ID" value="NZ_JAVDQG010000003.1"/>
</dbReference>
<dbReference type="EMBL" id="JAVDQG010000003">
    <property type="protein sequence ID" value="MDR6225624.1"/>
    <property type="molecule type" value="Genomic_DNA"/>
</dbReference>